<keyword evidence="6" id="KW-0812">Transmembrane</keyword>
<feature type="transmembrane region" description="Helical" evidence="6">
    <location>
        <begin position="25"/>
        <end position="45"/>
    </location>
</feature>
<keyword evidence="5" id="KW-0175">Coiled coil</keyword>
<evidence type="ECO:0000259" key="7">
    <source>
        <dbReference type="PROSITE" id="PS50111"/>
    </source>
</evidence>
<evidence type="ECO:0000256" key="5">
    <source>
        <dbReference type="SAM" id="Coils"/>
    </source>
</evidence>
<keyword evidence="9" id="KW-1185">Reference proteome</keyword>
<dbReference type="InterPro" id="IPR004090">
    <property type="entry name" value="Chemotax_Me-accpt_rcpt"/>
</dbReference>
<accession>A0ABS5I314</accession>
<name>A0ABS5I314_9GAMM</name>
<dbReference type="RefSeq" id="WP_153664889.1">
    <property type="nucleotide sequence ID" value="NZ_JAAIKR010000009.1"/>
</dbReference>
<evidence type="ECO:0000313" key="8">
    <source>
        <dbReference type="EMBL" id="MBR9728419.1"/>
    </source>
</evidence>
<dbReference type="PANTHER" id="PTHR43531">
    <property type="entry name" value="PROTEIN ICFG"/>
    <property type="match status" value="1"/>
</dbReference>
<sequence length="489" mass="53341">MTPASVWRSLFIPTEHKWDSNQRRYVDIVLFFTLLSLFTGIYSLYKWFNAEQTILINTSIILIIAQISAGLIIRYLHAPTLALNTGFAAMTLHAFTLVYQGGGILTSTQNFWIPVTIIAIFLTGSQTLALIWSGLITAAAIFLLACELNGAAMPTMTLDNSAYLAEAWSGLLIPFIVIVIAQAFAANQRQRAITQAEHAMTHSEKVANEAKQAELVLADILQRATNNASQLTSMAGSLENQSQQLHIQVNDLNLNCESQSSAAEQMSRQLEQMTGEVEQSESFVAELKNRSEIINQQAQQSAKSLAATTEAIHKILESNQQIMSVASLITSVADQTNLLALNAAIEAARAGEHGRGFAVVAEQVRELSAKSNTSAIEIRSLLDKSAVEVHHGQQVIEKSSEEVTEIITKVAEMLSDIKQLSDNMRHQVQSVQELNNASNMVAKGVESTSEVSACVANQGEQLSQQVDTITHLADDLNTAVNLKNQPHCN</sequence>
<keyword evidence="6" id="KW-0472">Membrane</keyword>
<evidence type="ECO:0000256" key="2">
    <source>
        <dbReference type="ARBA" id="ARBA00023224"/>
    </source>
</evidence>
<feature type="transmembrane region" description="Helical" evidence="6">
    <location>
        <begin position="111"/>
        <end position="144"/>
    </location>
</feature>
<dbReference type="SUPFAM" id="SSF58104">
    <property type="entry name" value="Methyl-accepting chemotaxis protein (MCP) signaling domain"/>
    <property type="match status" value="1"/>
</dbReference>
<dbReference type="InterPro" id="IPR004089">
    <property type="entry name" value="MCPsignal_dom"/>
</dbReference>
<dbReference type="PANTHER" id="PTHR43531:SF11">
    <property type="entry name" value="METHYL-ACCEPTING CHEMOTAXIS PROTEIN 3"/>
    <property type="match status" value="1"/>
</dbReference>
<evidence type="ECO:0000256" key="1">
    <source>
        <dbReference type="ARBA" id="ARBA00022500"/>
    </source>
</evidence>
<evidence type="ECO:0000313" key="9">
    <source>
        <dbReference type="Proteomes" id="UP000811844"/>
    </source>
</evidence>
<dbReference type="PROSITE" id="PS50111">
    <property type="entry name" value="CHEMOTAXIS_TRANSDUC_2"/>
    <property type="match status" value="1"/>
</dbReference>
<keyword evidence="6" id="KW-1133">Transmembrane helix</keyword>
<evidence type="ECO:0000256" key="4">
    <source>
        <dbReference type="PROSITE-ProRule" id="PRU00284"/>
    </source>
</evidence>
<keyword evidence="2 4" id="KW-0807">Transducer</keyword>
<dbReference type="Proteomes" id="UP000811844">
    <property type="component" value="Unassembled WGS sequence"/>
</dbReference>
<feature type="transmembrane region" description="Helical" evidence="6">
    <location>
        <begin position="54"/>
        <end position="75"/>
    </location>
</feature>
<keyword evidence="1" id="KW-0145">Chemotaxis</keyword>
<reference evidence="8 9" key="1">
    <citation type="submission" date="2020-02" db="EMBL/GenBank/DDBJ databases">
        <title>Shewanella WXL01 sp. nov., a marine bacterium isolated from green algae in Luhuitou Fringing Reef (Northern South China Sea).</title>
        <authorList>
            <person name="Wang X."/>
        </authorList>
    </citation>
    <scope>NUCLEOTIDE SEQUENCE [LARGE SCALE GENOMIC DNA]</scope>
    <source>
        <strain evidence="8 9">MCCC 1A01895</strain>
    </source>
</reference>
<gene>
    <name evidence="8" type="ORF">G3R48_10585</name>
</gene>
<feature type="coiled-coil region" evidence="5">
    <location>
        <begin position="221"/>
        <end position="290"/>
    </location>
</feature>
<dbReference type="PRINTS" id="PR00260">
    <property type="entry name" value="CHEMTRNSDUCR"/>
</dbReference>
<dbReference type="InterPro" id="IPR051310">
    <property type="entry name" value="MCP_chemotaxis"/>
</dbReference>
<dbReference type="Gene3D" id="1.10.287.950">
    <property type="entry name" value="Methyl-accepting chemotaxis protein"/>
    <property type="match status" value="1"/>
</dbReference>
<evidence type="ECO:0000256" key="6">
    <source>
        <dbReference type="SAM" id="Phobius"/>
    </source>
</evidence>
<protein>
    <submittedName>
        <fullName evidence="8">Chemotaxis protein</fullName>
    </submittedName>
</protein>
<feature type="domain" description="Methyl-accepting transducer" evidence="7">
    <location>
        <begin position="234"/>
        <end position="456"/>
    </location>
</feature>
<dbReference type="SMART" id="SM00283">
    <property type="entry name" value="MA"/>
    <property type="match status" value="1"/>
</dbReference>
<evidence type="ECO:0000256" key="3">
    <source>
        <dbReference type="ARBA" id="ARBA00029447"/>
    </source>
</evidence>
<dbReference type="EMBL" id="JAAIKR010000009">
    <property type="protein sequence ID" value="MBR9728419.1"/>
    <property type="molecule type" value="Genomic_DNA"/>
</dbReference>
<comment type="similarity">
    <text evidence="3">Belongs to the methyl-accepting chemotaxis (MCP) protein family.</text>
</comment>
<dbReference type="Pfam" id="PF00015">
    <property type="entry name" value="MCPsignal"/>
    <property type="match status" value="1"/>
</dbReference>
<proteinExistence type="inferred from homology"/>
<organism evidence="8 9">
    <name type="scientific">Shewanella intestini</name>
    <dbReference type="NCBI Taxonomy" id="2017544"/>
    <lineage>
        <taxon>Bacteria</taxon>
        <taxon>Pseudomonadati</taxon>
        <taxon>Pseudomonadota</taxon>
        <taxon>Gammaproteobacteria</taxon>
        <taxon>Alteromonadales</taxon>
        <taxon>Shewanellaceae</taxon>
        <taxon>Shewanella</taxon>
    </lineage>
</organism>
<feature type="transmembrane region" description="Helical" evidence="6">
    <location>
        <begin position="164"/>
        <end position="185"/>
    </location>
</feature>
<comment type="caution">
    <text evidence="8">The sequence shown here is derived from an EMBL/GenBank/DDBJ whole genome shotgun (WGS) entry which is preliminary data.</text>
</comment>